<evidence type="ECO:0000256" key="1">
    <source>
        <dbReference type="SAM" id="MobiDB-lite"/>
    </source>
</evidence>
<accession>A0AAV7Q576</accession>
<feature type="region of interest" description="Disordered" evidence="1">
    <location>
        <begin position="1"/>
        <end position="30"/>
    </location>
</feature>
<organism evidence="2 3">
    <name type="scientific">Pleurodeles waltl</name>
    <name type="common">Iberian ribbed newt</name>
    <dbReference type="NCBI Taxonomy" id="8319"/>
    <lineage>
        <taxon>Eukaryota</taxon>
        <taxon>Metazoa</taxon>
        <taxon>Chordata</taxon>
        <taxon>Craniata</taxon>
        <taxon>Vertebrata</taxon>
        <taxon>Euteleostomi</taxon>
        <taxon>Amphibia</taxon>
        <taxon>Batrachia</taxon>
        <taxon>Caudata</taxon>
        <taxon>Salamandroidea</taxon>
        <taxon>Salamandridae</taxon>
        <taxon>Pleurodelinae</taxon>
        <taxon>Pleurodeles</taxon>
    </lineage>
</organism>
<evidence type="ECO:0000313" key="3">
    <source>
        <dbReference type="Proteomes" id="UP001066276"/>
    </source>
</evidence>
<keyword evidence="3" id="KW-1185">Reference proteome</keyword>
<dbReference type="EMBL" id="JANPWB010000010">
    <property type="protein sequence ID" value="KAJ1134707.1"/>
    <property type="molecule type" value="Genomic_DNA"/>
</dbReference>
<dbReference type="Proteomes" id="UP001066276">
    <property type="component" value="Chromosome 6"/>
</dbReference>
<name>A0AAV7Q576_PLEWA</name>
<protein>
    <submittedName>
        <fullName evidence="2">Uncharacterized protein</fullName>
    </submittedName>
</protein>
<reference evidence="2" key="1">
    <citation type="journal article" date="2022" name="bioRxiv">
        <title>Sequencing and chromosome-scale assembly of the giantPleurodeles waltlgenome.</title>
        <authorList>
            <person name="Brown T."/>
            <person name="Elewa A."/>
            <person name="Iarovenko S."/>
            <person name="Subramanian E."/>
            <person name="Araus A.J."/>
            <person name="Petzold A."/>
            <person name="Susuki M."/>
            <person name="Suzuki K.-i.T."/>
            <person name="Hayashi T."/>
            <person name="Toyoda A."/>
            <person name="Oliveira C."/>
            <person name="Osipova E."/>
            <person name="Leigh N.D."/>
            <person name="Simon A."/>
            <person name="Yun M.H."/>
        </authorList>
    </citation>
    <scope>NUCLEOTIDE SEQUENCE</scope>
    <source>
        <strain evidence="2">20211129_DDA</strain>
        <tissue evidence="2">Liver</tissue>
    </source>
</reference>
<sequence>MSAEGLGPGLTGRGCTNVLLPSADPRPMRNNPYVTASAMSASRVKKDRLLWDMLTKTAGRQAYLSGAKH</sequence>
<dbReference type="AlphaFoldDB" id="A0AAV7Q576"/>
<proteinExistence type="predicted"/>
<evidence type="ECO:0000313" key="2">
    <source>
        <dbReference type="EMBL" id="KAJ1134707.1"/>
    </source>
</evidence>
<comment type="caution">
    <text evidence="2">The sequence shown here is derived from an EMBL/GenBank/DDBJ whole genome shotgun (WGS) entry which is preliminary data.</text>
</comment>
<gene>
    <name evidence="2" type="ORF">NDU88_001154</name>
</gene>
<feature type="compositionally biased region" description="Gly residues" evidence="1">
    <location>
        <begin position="1"/>
        <end position="12"/>
    </location>
</feature>